<protein>
    <submittedName>
        <fullName evidence="1">Uncharacterized protein</fullName>
    </submittedName>
</protein>
<evidence type="ECO:0000313" key="1">
    <source>
        <dbReference type="EMBL" id="GHJ88543.1"/>
    </source>
</evidence>
<organism evidence="1 2">
    <name type="scientific">Naganishia liquefaciens</name>
    <dbReference type="NCBI Taxonomy" id="104408"/>
    <lineage>
        <taxon>Eukaryota</taxon>
        <taxon>Fungi</taxon>
        <taxon>Dikarya</taxon>
        <taxon>Basidiomycota</taxon>
        <taxon>Agaricomycotina</taxon>
        <taxon>Tremellomycetes</taxon>
        <taxon>Filobasidiales</taxon>
        <taxon>Filobasidiaceae</taxon>
        <taxon>Naganishia</taxon>
    </lineage>
</organism>
<evidence type="ECO:0000313" key="2">
    <source>
        <dbReference type="Proteomes" id="UP000620104"/>
    </source>
</evidence>
<keyword evidence="2" id="KW-1185">Reference proteome</keyword>
<gene>
    <name evidence="1" type="ORF">NliqN6_4945</name>
</gene>
<dbReference type="AlphaFoldDB" id="A0A8H3TWT8"/>
<reference evidence="1" key="1">
    <citation type="submission" date="2020-07" db="EMBL/GenBank/DDBJ databases">
        <title>Draft Genome Sequence of a Deep-Sea Yeast, Naganishia (Cryptococcus) liquefaciens strain N6.</title>
        <authorList>
            <person name="Han Y.W."/>
            <person name="Kajitani R."/>
            <person name="Morimoto H."/>
            <person name="Parhat M."/>
            <person name="Tsubouchi H."/>
            <person name="Bakenova O."/>
            <person name="Ogata M."/>
            <person name="Argunhan B."/>
            <person name="Aoki R."/>
            <person name="Kajiwara S."/>
            <person name="Itoh T."/>
            <person name="Iwasaki H."/>
        </authorList>
    </citation>
    <scope>NUCLEOTIDE SEQUENCE</scope>
    <source>
        <strain evidence="1">N6</strain>
    </source>
</reference>
<dbReference type="GO" id="GO:0003723">
    <property type="term" value="F:RNA binding"/>
    <property type="evidence" value="ECO:0007669"/>
    <property type="project" value="TreeGrafter"/>
</dbReference>
<dbReference type="GO" id="GO:0005730">
    <property type="term" value="C:nucleolus"/>
    <property type="evidence" value="ECO:0007669"/>
    <property type="project" value="TreeGrafter"/>
</dbReference>
<sequence length="780" mass="83224">MHALGQPTLLASFPVASSSKSAHDRPILVAPVVGSEQAEAVTAVQGNALWIHDLSSHRAITSYTVPPSTSFHSKPISFHARVGEADAEGKGRRKERRTAIVLNKGEGVATGQEGKLVWVWTGQEVFEKQAIQVSHRIRSLQHIPASASFLAASSDAITMFSSTLQPTYIPLSIPGGKSASAPYSNLIKTFLPARSSPTDPISVVLVYSSGSVRLLTITLDETGESFRLDGEKSIVFPKTALVTHEIVSDAHLDEFRGLLHYYTNNNRMFACVLDIKNSSTPPRLTNIFSFTADTSLSPVRLATVPTPAGALMLMCSPTRPTGSLALFHPAYPAVIDARDTPRSLTTVREVVMLAPRIAGLSCRLSTATGGEAAQDKDAVYLVDVNVPAGGVGIAQLLSSADLTARFITPKLPECEEATTSANTVAARDRAFLESFASALKKDAAAATEVFNAYEIAEGDPFALRTKKLLKIREQESAAVKARSTAKLVGRVVRLVFESALGATDSTAAVPETKPDEDVEMIAETGPRGAYPHAVVRSLIRREWVSDGMWARGGVVRALLALNDWESIMLALPRLLAIPSTSLVAVVHAALHPPPTPTGAAPLSLNAVLEAYLCAPCAAPLHRRAIHTGLNGTSDATRVLGVFADWLEAFRERGETDSGWGMDTVTNGWGEDDRRAPVAPVVAVGKDVPLASLIQHTQLFLDAHLPSLLSYAPAHDLIERLHATLQPLLVSQSALLAARGTIEAFVKLARREEKQARAGKKGKTSGAAPGGTLYSVEEIQL</sequence>
<comment type="caution">
    <text evidence="1">The sequence shown here is derived from an EMBL/GenBank/DDBJ whole genome shotgun (WGS) entry which is preliminary data.</text>
</comment>
<accession>A0A8H3TWT8</accession>
<dbReference type="Proteomes" id="UP000620104">
    <property type="component" value="Unassembled WGS sequence"/>
</dbReference>
<proteinExistence type="predicted"/>
<dbReference type="EMBL" id="BLZA01000030">
    <property type="protein sequence ID" value="GHJ88543.1"/>
    <property type="molecule type" value="Genomic_DNA"/>
</dbReference>
<dbReference type="OrthoDB" id="4349954at2759"/>
<name>A0A8H3TWT8_9TREE</name>
<dbReference type="GO" id="GO:0030490">
    <property type="term" value="P:maturation of SSU-rRNA"/>
    <property type="evidence" value="ECO:0007669"/>
    <property type="project" value="InterPro"/>
</dbReference>
<dbReference type="InterPro" id="IPR042859">
    <property type="entry name" value="NOL11"/>
</dbReference>
<dbReference type="PANTHER" id="PTHR15633">
    <property type="entry name" value="NUCLEOLAR PROTEIN 11"/>
    <property type="match status" value="1"/>
</dbReference>
<dbReference type="PANTHER" id="PTHR15633:SF2">
    <property type="entry name" value="NUCLEOLAR PROTEIN 11"/>
    <property type="match status" value="1"/>
</dbReference>